<proteinExistence type="predicted"/>
<dbReference type="OrthoDB" id="982713at2"/>
<dbReference type="Proteomes" id="UP000305848">
    <property type="component" value="Unassembled WGS sequence"/>
</dbReference>
<evidence type="ECO:0000313" key="1">
    <source>
        <dbReference type="EMBL" id="TKK67155.1"/>
    </source>
</evidence>
<dbReference type="RefSeq" id="WP_137262585.1">
    <property type="nucleotide sequence ID" value="NZ_SZQL01000012.1"/>
</dbReference>
<name>A0A4U3KX32_9BACT</name>
<organism evidence="1 2">
    <name type="scientific">Ilyomonas limi</name>
    <dbReference type="NCBI Taxonomy" id="2575867"/>
    <lineage>
        <taxon>Bacteria</taxon>
        <taxon>Pseudomonadati</taxon>
        <taxon>Bacteroidota</taxon>
        <taxon>Chitinophagia</taxon>
        <taxon>Chitinophagales</taxon>
        <taxon>Chitinophagaceae</taxon>
        <taxon>Ilyomonas</taxon>
    </lineage>
</organism>
<sequence length="77" mass="8848">MPKFTTEDLLSFLYDEISVEKKKEIEAALQTDWALSQKYLVLKEAHARLSNIKLASPRNKTIAAIMQYAEESIHLPK</sequence>
<comment type="caution">
    <text evidence="1">The sequence shown here is derived from an EMBL/GenBank/DDBJ whole genome shotgun (WGS) entry which is preliminary data.</text>
</comment>
<dbReference type="EMBL" id="SZQL01000012">
    <property type="protein sequence ID" value="TKK67155.1"/>
    <property type="molecule type" value="Genomic_DNA"/>
</dbReference>
<gene>
    <name evidence="1" type="ORF">FC093_14815</name>
</gene>
<dbReference type="AlphaFoldDB" id="A0A4U3KX32"/>
<reference evidence="1 2" key="1">
    <citation type="submission" date="2019-05" db="EMBL/GenBank/DDBJ databases">
        <title>Panacibacter sp. strain 17mud1-8 Genome sequencing and assembly.</title>
        <authorList>
            <person name="Chhetri G."/>
        </authorList>
    </citation>
    <scope>NUCLEOTIDE SEQUENCE [LARGE SCALE GENOMIC DNA]</scope>
    <source>
        <strain evidence="1 2">17mud1-8</strain>
    </source>
</reference>
<accession>A0A4U3KX32</accession>
<evidence type="ECO:0000313" key="2">
    <source>
        <dbReference type="Proteomes" id="UP000305848"/>
    </source>
</evidence>
<keyword evidence="2" id="KW-1185">Reference proteome</keyword>
<protein>
    <recommendedName>
        <fullName evidence="3">Anti-sigma factor</fullName>
    </recommendedName>
</protein>
<evidence type="ECO:0008006" key="3">
    <source>
        <dbReference type="Google" id="ProtNLM"/>
    </source>
</evidence>